<dbReference type="InterPro" id="IPR038986">
    <property type="entry name" value="Clr2"/>
</dbReference>
<feature type="compositionally biased region" description="Low complexity" evidence="1">
    <location>
        <begin position="234"/>
        <end position="247"/>
    </location>
</feature>
<evidence type="ECO:0000259" key="2">
    <source>
        <dbReference type="Pfam" id="PF10383"/>
    </source>
</evidence>
<dbReference type="AlphaFoldDB" id="A0A0M9VW06"/>
<dbReference type="STRING" id="150374.A0A0M9VW06"/>
<dbReference type="GO" id="GO:0070824">
    <property type="term" value="C:SHREC complex"/>
    <property type="evidence" value="ECO:0007669"/>
    <property type="project" value="InterPro"/>
</dbReference>
<evidence type="ECO:0000259" key="3">
    <source>
        <dbReference type="Pfam" id="PF16761"/>
    </source>
</evidence>
<feature type="compositionally biased region" description="Basic and acidic residues" evidence="1">
    <location>
        <begin position="40"/>
        <end position="49"/>
    </location>
</feature>
<dbReference type="EMBL" id="LGSR01000008">
    <property type="protein sequence ID" value="KOS21542.1"/>
    <property type="molecule type" value="Genomic_DNA"/>
</dbReference>
<dbReference type="Proteomes" id="UP000053831">
    <property type="component" value="Unassembled WGS sequence"/>
</dbReference>
<dbReference type="InterPro" id="IPR031915">
    <property type="entry name" value="Clr2_N"/>
</dbReference>
<evidence type="ECO:0000256" key="1">
    <source>
        <dbReference type="SAM" id="MobiDB-lite"/>
    </source>
</evidence>
<feature type="domain" description="Cryptic loci regulator 2 N-terminal" evidence="3">
    <location>
        <begin position="93"/>
        <end position="147"/>
    </location>
</feature>
<evidence type="ECO:0000313" key="4">
    <source>
        <dbReference type="EMBL" id="KOS21542.1"/>
    </source>
</evidence>
<feature type="region of interest" description="Disordered" evidence="1">
    <location>
        <begin position="13"/>
        <end position="53"/>
    </location>
</feature>
<sequence length="614" mass="66939">MTDTKEFDVIRIARSDGADTGPGYWPVTAPSASNNAKKSSSKEAAEKTPRAKPQMVRLAEDDPRFVEWRIKLGILLKQEVSPAPDEGNAWYVHFPKGYWLYEKSKHLWVSGYPVKAKLFKSPQEFGVHLLWLFSSSNEYADCCCVHCNAPNPSKALASEDPTAAAAASVPSADLAAKGVDRSTATKISPVPLPPLPGHAAGPQRPANIASRPQSSKFQPQQQQQQQPANPISMPQTPAASLPATPLATPQPQPHPSAQAQAQAQAQQAQQLKLQPSPQWSLKAPQTFRTGELVWFQTGNTWRLGIVASPSPGPGLGPGAGPYELVPLGHAMLPQPNVSKPEADLRPFHCFSVPNVDVPELENKTFDEVPWDAVFRAAGADPVRRDHINLDASKMAASKIDSSFSLWTRRPEDPHAKTVTYYGCFFGAERIEVGDCIRVKGGDLNVPHTVVMGLCHILIPTAGEYAGRLLLRGHIYYLSKGPPAAAAAAAGPGAIGIPSEDKLPVALREEIQWRKSVAPAQQWCAVLMRENIVLKEQSVRGRFYPTHRLLPLYDPVGYGNLVQSGQLRDQHVYLNNRMDAGGQYIGRRRNRLETLGASVPQAARLVVEQHVIEEA</sequence>
<organism evidence="4 5">
    <name type="scientific">Escovopsis weberi</name>
    <dbReference type="NCBI Taxonomy" id="150374"/>
    <lineage>
        <taxon>Eukaryota</taxon>
        <taxon>Fungi</taxon>
        <taxon>Dikarya</taxon>
        <taxon>Ascomycota</taxon>
        <taxon>Pezizomycotina</taxon>
        <taxon>Sordariomycetes</taxon>
        <taxon>Hypocreomycetidae</taxon>
        <taxon>Hypocreales</taxon>
        <taxon>Hypocreaceae</taxon>
        <taxon>Escovopsis</taxon>
    </lineage>
</organism>
<gene>
    <name evidence="4" type="ORF">ESCO_005164</name>
</gene>
<dbReference type="Pfam" id="PF10383">
    <property type="entry name" value="Clr2"/>
    <property type="match status" value="1"/>
</dbReference>
<accession>A0A0M9VW06</accession>
<dbReference type="Pfam" id="PF16761">
    <property type="entry name" value="Clr2_transil"/>
    <property type="match status" value="1"/>
</dbReference>
<dbReference type="GO" id="GO:0030466">
    <property type="term" value="P:silent mating-type cassette heterochromatin formation"/>
    <property type="evidence" value="ECO:0007669"/>
    <property type="project" value="TreeGrafter"/>
</dbReference>
<dbReference type="GO" id="GO:0031934">
    <property type="term" value="C:mating-type region heterochromatin"/>
    <property type="evidence" value="ECO:0007669"/>
    <property type="project" value="TreeGrafter"/>
</dbReference>
<dbReference type="PANTHER" id="PTHR38046:SF1">
    <property type="entry name" value="CRYPTIC LOCI REGULATOR 2"/>
    <property type="match status" value="1"/>
</dbReference>
<dbReference type="GO" id="GO:0033553">
    <property type="term" value="C:rDNA heterochromatin"/>
    <property type="evidence" value="ECO:0007669"/>
    <property type="project" value="TreeGrafter"/>
</dbReference>
<dbReference type="InterPro" id="IPR018839">
    <property type="entry name" value="Tscrpt-silencing_Clr2_C"/>
</dbReference>
<feature type="compositionally biased region" description="Low complexity" evidence="1">
    <location>
        <begin position="218"/>
        <end position="227"/>
    </location>
</feature>
<feature type="domain" description="Cryptic loci regulator 2 C-terminal" evidence="2">
    <location>
        <begin position="420"/>
        <end position="544"/>
    </location>
</feature>
<proteinExistence type="predicted"/>
<name>A0A0M9VW06_ESCWE</name>
<dbReference type="OrthoDB" id="2421327at2759"/>
<dbReference type="PANTHER" id="PTHR38046">
    <property type="entry name" value="CRYPTIC LOCI REGULATOR 2"/>
    <property type="match status" value="1"/>
</dbReference>
<feature type="compositionally biased region" description="Low complexity" evidence="1">
    <location>
        <begin position="28"/>
        <end position="38"/>
    </location>
</feature>
<feature type="region of interest" description="Disordered" evidence="1">
    <location>
        <begin position="180"/>
        <end position="276"/>
    </location>
</feature>
<feature type="compositionally biased region" description="Low complexity" evidence="1">
    <location>
        <begin position="255"/>
        <end position="276"/>
    </location>
</feature>
<protein>
    <submittedName>
        <fullName evidence="4">Uncharacterized protein</fullName>
    </submittedName>
</protein>
<reference evidence="4 5" key="1">
    <citation type="submission" date="2015-07" db="EMBL/GenBank/DDBJ databases">
        <title>The genome of the fungus Escovopsis weberi, a specialized disease agent of ant agriculture.</title>
        <authorList>
            <person name="de Man T.J."/>
            <person name="Stajich J.E."/>
            <person name="Kubicek C.P."/>
            <person name="Chenthamara K."/>
            <person name="Atanasova L."/>
            <person name="Druzhinina I.S."/>
            <person name="Birnbaum S."/>
            <person name="Barribeau S.M."/>
            <person name="Teiling C."/>
            <person name="Suen G."/>
            <person name="Currie C."/>
            <person name="Gerardo N.M."/>
        </authorList>
    </citation>
    <scope>NUCLEOTIDE SEQUENCE [LARGE SCALE GENOMIC DNA]</scope>
</reference>
<comment type="caution">
    <text evidence="4">The sequence shown here is derived from an EMBL/GenBank/DDBJ whole genome shotgun (WGS) entry which is preliminary data.</text>
</comment>
<keyword evidence="5" id="KW-1185">Reference proteome</keyword>
<evidence type="ECO:0000313" key="5">
    <source>
        <dbReference type="Proteomes" id="UP000053831"/>
    </source>
</evidence>